<proteinExistence type="predicted"/>
<protein>
    <submittedName>
        <fullName evidence="3">Uncharacterized protein</fullName>
    </submittedName>
</protein>
<dbReference type="Proteomes" id="UP000193484">
    <property type="component" value="Unassembled WGS sequence"/>
</dbReference>
<organism evidence="3 4">
    <name type="scientific">Mycolicibacterium fallax</name>
    <name type="common">Mycobacterium fallax</name>
    <dbReference type="NCBI Taxonomy" id="1793"/>
    <lineage>
        <taxon>Bacteria</taxon>
        <taxon>Bacillati</taxon>
        <taxon>Actinomycetota</taxon>
        <taxon>Actinomycetes</taxon>
        <taxon>Mycobacteriales</taxon>
        <taxon>Mycobacteriaceae</taxon>
        <taxon>Mycolicibacterium</taxon>
    </lineage>
</organism>
<evidence type="ECO:0000313" key="4">
    <source>
        <dbReference type="Proteomes" id="UP000193484"/>
    </source>
</evidence>
<dbReference type="RefSeq" id="WP_085093222.1">
    <property type="nucleotide sequence ID" value="NZ_AP022603.1"/>
</dbReference>
<dbReference type="STRING" id="1793.AWC04_03705"/>
<feature type="domain" description="DUF7373" evidence="1">
    <location>
        <begin position="37"/>
        <end position="236"/>
    </location>
</feature>
<dbReference type="EMBL" id="LQOJ01000019">
    <property type="protein sequence ID" value="ORV07528.1"/>
    <property type="molecule type" value="Genomic_DNA"/>
</dbReference>
<name>A0A1X1RJ15_MYCFA</name>
<reference evidence="3 4" key="1">
    <citation type="submission" date="2016-01" db="EMBL/GenBank/DDBJ databases">
        <title>The new phylogeny of the genus Mycobacterium.</title>
        <authorList>
            <person name="Tarcisio F."/>
            <person name="Conor M."/>
            <person name="Antonella G."/>
            <person name="Elisabetta G."/>
            <person name="Giulia F.S."/>
            <person name="Sara T."/>
            <person name="Anna F."/>
            <person name="Clotilde B."/>
            <person name="Roberto B."/>
            <person name="Veronica D.S."/>
            <person name="Fabio R."/>
            <person name="Monica P."/>
            <person name="Olivier J."/>
            <person name="Enrico T."/>
            <person name="Nicola S."/>
        </authorList>
    </citation>
    <scope>NUCLEOTIDE SEQUENCE [LARGE SCALE GENOMIC DNA]</scope>
    <source>
        <strain evidence="3 4">DSM 44179</strain>
    </source>
</reference>
<dbReference type="InterPro" id="IPR055797">
    <property type="entry name" value="DUF7373"/>
</dbReference>
<gene>
    <name evidence="3" type="ORF">AWC04_03705</name>
</gene>
<comment type="caution">
    <text evidence="3">The sequence shown here is derived from an EMBL/GenBank/DDBJ whole genome shotgun (WGS) entry which is preliminary data.</text>
</comment>
<dbReference type="Pfam" id="PF24088">
    <property type="entry name" value="DUF7373"/>
    <property type="match status" value="1"/>
</dbReference>
<sequence length="381" mass="40110">MPGEAQRDPSVSADAAVPALLNPGGYPTAPRTQLGAAGERGGQMEAHRMFDALVLPFQIEPTLTTNWDTGLYKNARATKMGMASPISEAVGDHGFVVGIQVTGIAGADPRIADLSLSNGWLRFPDDAKATAAVADMATRAKTVSLPMDLTGKPSATQPVAVPRHPGTAAVTFTTDPRAVHVLAFTARGPYVLTQHAWSTRDGVDAAELVAKTLDEQIPLVDSFVPTAIDALASLPLDPTGMVARTMEPPEDYGRTVEKGSYGPHGGLAQFQYPAPLEPIFTAAGVTTVTLGETVTYKVRDADAAITMASALAAVENPYREYEPSDSVPGLPGSHCRVFRSSTLRDYSCTAAAGDVVFGYSGAQEDQVHQVMSAQYLILEAK</sequence>
<evidence type="ECO:0000259" key="1">
    <source>
        <dbReference type="Pfam" id="PF24088"/>
    </source>
</evidence>
<evidence type="ECO:0000313" key="3">
    <source>
        <dbReference type="EMBL" id="ORV07528.1"/>
    </source>
</evidence>
<dbReference type="InterPro" id="IPR056463">
    <property type="entry name" value="DUF7373_C"/>
</dbReference>
<dbReference type="AlphaFoldDB" id="A0A1X1RJ15"/>
<dbReference type="Pfam" id="PF24092">
    <property type="entry name" value="DUF7373_C"/>
    <property type="match status" value="1"/>
</dbReference>
<accession>A0A1X1RJ15</accession>
<feature type="domain" description="DUF7373" evidence="2">
    <location>
        <begin position="241"/>
        <end position="378"/>
    </location>
</feature>
<keyword evidence="4" id="KW-1185">Reference proteome</keyword>
<evidence type="ECO:0000259" key="2">
    <source>
        <dbReference type="Pfam" id="PF24092"/>
    </source>
</evidence>